<feature type="compositionally biased region" description="Low complexity" evidence="2">
    <location>
        <begin position="148"/>
        <end position="160"/>
    </location>
</feature>
<feature type="compositionally biased region" description="Basic and acidic residues" evidence="2">
    <location>
        <begin position="37"/>
        <end position="53"/>
    </location>
</feature>
<feature type="compositionally biased region" description="Basic and acidic residues" evidence="2">
    <location>
        <begin position="368"/>
        <end position="377"/>
    </location>
</feature>
<feature type="region of interest" description="Disordered" evidence="2">
    <location>
        <begin position="689"/>
        <end position="755"/>
    </location>
</feature>
<dbReference type="PROSITE" id="PS50003">
    <property type="entry name" value="PH_DOMAIN"/>
    <property type="match status" value="1"/>
</dbReference>
<dbReference type="RefSeq" id="XP_026118652.1">
    <property type="nucleotide sequence ID" value="XM_026262867.1"/>
</dbReference>
<feature type="compositionally biased region" description="Polar residues" evidence="2">
    <location>
        <begin position="122"/>
        <end position="141"/>
    </location>
</feature>
<sequence length="1115" mass="127369">MTRLEPALQRSESRSVIEMQSRRGSANTSRRGSISLSRRESVSQHTETRRETEQSNGRAIFKRANRFLSRDREPEDGSSSAPVRYFERGHPLPANHSPERKATIPYRNPDLGLPSYRRRSDNLSNEATSGLSPQRHMSYSNFRRGDSQSRASPRSGSPRSTNVSPQRRGESRSSPHRRGSTGHRTSHTSSRQASGKCTPSRRRDSVVTRTTSPSRSSGTNKYGESFSPAHKRSPSQSSYGHSLDSEKLYKNLKSIASSAESDVSEERNGWSKRHSDVEIDGDYNQRKHSGRSSRKSEACNTGYNSRDFSPKRGYRDDKTSRGSRNSGYNSGSNSHGASTPYQVYDEHGILKNGTSKNKSRRHGGYSDTSDKQSRSDSRQSLSPTHSPLSPASPASTPNISQSRRSRNQVPSPDLPKSQASISETDKPVNDRSRSNIRRGLEALILSENTRSSSQPAVPEMTIEDYVIIADIPRSKLYPEEEEAVIVRRRPQSQSPRRDNQHSYGDGRYDHEREVSEERGRGRERERGRDRREKERRRPDKEMGGSSKTNSTASGHSQRCSKNGESVRMVNGKHKSPEEPPQMQLDLPLCKKGWMYMLDEDEEWRKHWFVISDSGLRYYRDSVAEERDEADGEIYLRHCLRVEEFDADKNYGLQLHMRHGLVTLSAMTSRIRRNWIDTLRRRISFRDSAESIRHPDNSDISDREDSDSQNAPLTPHDPGSNVGGPYQDEPRMTSSPLPKRREAGEGRDRELERRLEGRTKWFQEGVSDREGEDPWDKVELKKGVVTPVILSRPQVPDAQTGPDIESKWADFEQLPIGEKRSPAGVQNPQTTNEGLQGEVVSLRQQIEALRQVRVAAGVCGPDAPCALKLEQLEREHRERRQKIHDEHERERREMEREKQRLLQEEAKNAVQAMEALRKAHQEEIEKLKAHGGETTDPSVRQQLWESLALQHELDGLSERYSQQCVELNRIQSNTEERNGEVRQKEREMEQLRQENQELQDRLTEEISLMRSFITGQRSGVVSLGSYERSTSELEMLLKVKESEVEFLHKEISCLRKQVQTLTKENEALSERYKQVYVELTELRGRSERDINALKEHLKLTDAALEEGRLLGNSTDQ</sequence>
<feature type="region of interest" description="Disordered" evidence="2">
    <location>
        <begin position="1"/>
        <end position="244"/>
    </location>
</feature>
<feature type="compositionally biased region" description="Polar residues" evidence="2">
    <location>
        <begin position="398"/>
        <end position="410"/>
    </location>
</feature>
<dbReference type="KEGG" id="caua:113097605"/>
<gene>
    <name evidence="5" type="primary">LOC113097605</name>
</gene>
<dbReference type="GO" id="GO:1900026">
    <property type="term" value="P:positive regulation of substrate adhesion-dependent cell spreading"/>
    <property type="evidence" value="ECO:0007669"/>
    <property type="project" value="TreeGrafter"/>
</dbReference>
<dbReference type="GO" id="GO:0051015">
    <property type="term" value="F:actin filament binding"/>
    <property type="evidence" value="ECO:0007669"/>
    <property type="project" value="TreeGrafter"/>
</dbReference>
<dbReference type="Proteomes" id="UP000515129">
    <property type="component" value="Unplaced"/>
</dbReference>
<evidence type="ECO:0000259" key="3">
    <source>
        <dbReference type="PROSITE" id="PS50003"/>
    </source>
</evidence>
<dbReference type="PANTHER" id="PTHR17271">
    <property type="entry name" value="PLECKSTRIN HOMOLOGY PH DOMAIN-CONTAINING PROTEIN"/>
    <property type="match status" value="1"/>
</dbReference>
<feature type="compositionally biased region" description="Low complexity" evidence="2">
    <location>
        <begin position="322"/>
        <end position="334"/>
    </location>
</feature>
<feature type="compositionally biased region" description="Low complexity" evidence="2">
    <location>
        <begin position="207"/>
        <end position="219"/>
    </location>
</feature>
<dbReference type="Gene3D" id="2.30.29.30">
    <property type="entry name" value="Pleckstrin-homology domain (PH domain)/Phosphotyrosine-binding domain (PTB)"/>
    <property type="match status" value="1"/>
</dbReference>
<feature type="compositionally biased region" description="Basic and acidic residues" evidence="2">
    <location>
        <begin position="264"/>
        <end position="277"/>
    </location>
</feature>
<feature type="coiled-coil region" evidence="1">
    <location>
        <begin position="973"/>
        <end position="1007"/>
    </location>
</feature>
<evidence type="ECO:0000256" key="2">
    <source>
        <dbReference type="SAM" id="MobiDB-lite"/>
    </source>
</evidence>
<name>A0A6P6PCK9_CARAU</name>
<dbReference type="SUPFAM" id="SSF50729">
    <property type="entry name" value="PH domain-like"/>
    <property type="match status" value="1"/>
</dbReference>
<feature type="region of interest" description="Disordered" evidence="2">
    <location>
        <begin position="482"/>
        <end position="583"/>
    </location>
</feature>
<feature type="compositionally biased region" description="Polar residues" evidence="2">
    <location>
        <begin position="22"/>
        <end position="36"/>
    </location>
</feature>
<organism evidence="4 5">
    <name type="scientific">Carassius auratus</name>
    <name type="common">Goldfish</name>
    <dbReference type="NCBI Taxonomy" id="7957"/>
    <lineage>
        <taxon>Eukaryota</taxon>
        <taxon>Metazoa</taxon>
        <taxon>Chordata</taxon>
        <taxon>Craniata</taxon>
        <taxon>Vertebrata</taxon>
        <taxon>Euteleostomi</taxon>
        <taxon>Actinopterygii</taxon>
        <taxon>Neopterygii</taxon>
        <taxon>Teleostei</taxon>
        <taxon>Ostariophysi</taxon>
        <taxon>Cypriniformes</taxon>
        <taxon>Cyprinidae</taxon>
        <taxon>Cyprininae</taxon>
        <taxon>Carassius</taxon>
    </lineage>
</organism>
<feature type="compositionally biased region" description="Polar residues" evidence="2">
    <location>
        <begin position="545"/>
        <end position="563"/>
    </location>
</feature>
<dbReference type="Pfam" id="PF00169">
    <property type="entry name" value="PH"/>
    <property type="match status" value="1"/>
</dbReference>
<dbReference type="OrthoDB" id="9942268at2759"/>
<feature type="domain" description="PH" evidence="3">
    <location>
        <begin position="587"/>
        <end position="683"/>
    </location>
</feature>
<dbReference type="InterPro" id="IPR052223">
    <property type="entry name" value="Actin_Cytoskeleton_Reg"/>
</dbReference>
<feature type="compositionally biased region" description="Basic and acidic residues" evidence="2">
    <location>
        <begin position="689"/>
        <end position="702"/>
    </location>
</feature>
<feature type="compositionally biased region" description="Basic and acidic residues" evidence="2">
    <location>
        <begin position="495"/>
        <end position="542"/>
    </location>
</feature>
<evidence type="ECO:0000313" key="4">
    <source>
        <dbReference type="Proteomes" id="UP000515129"/>
    </source>
</evidence>
<accession>A0A6P6PCK9</accession>
<protein>
    <submittedName>
        <fullName evidence="5">TRIO and F-actin-binding protein-like</fullName>
    </submittedName>
</protein>
<feature type="region of interest" description="Disordered" evidence="2">
    <location>
        <begin position="256"/>
        <end position="435"/>
    </location>
</feature>
<feature type="compositionally biased region" description="Basic and acidic residues" evidence="2">
    <location>
        <begin position="738"/>
        <end position="755"/>
    </location>
</feature>
<keyword evidence="4" id="KW-1185">Reference proteome</keyword>
<dbReference type="InterPro" id="IPR001849">
    <property type="entry name" value="PH_domain"/>
</dbReference>
<reference evidence="5" key="1">
    <citation type="submission" date="2025-08" db="UniProtKB">
        <authorList>
            <consortium name="RefSeq"/>
        </authorList>
    </citation>
    <scope>IDENTIFICATION</scope>
    <source>
        <strain evidence="5">Wakin</strain>
        <tissue evidence="5">Muscle</tissue>
    </source>
</reference>
<dbReference type="AlphaFoldDB" id="A0A6P6PCK9"/>
<evidence type="ECO:0000313" key="5">
    <source>
        <dbReference type="RefSeq" id="XP_026118652.1"/>
    </source>
</evidence>
<dbReference type="GeneID" id="113097605"/>
<proteinExistence type="predicted"/>
<feature type="compositionally biased region" description="Polar residues" evidence="2">
    <location>
        <begin position="298"/>
        <end position="307"/>
    </location>
</feature>
<dbReference type="InterPro" id="IPR011993">
    <property type="entry name" value="PH-like_dom_sf"/>
</dbReference>
<evidence type="ECO:0000256" key="1">
    <source>
        <dbReference type="SAM" id="Coils"/>
    </source>
</evidence>
<feature type="compositionally biased region" description="Basic and acidic residues" evidence="2">
    <location>
        <begin position="423"/>
        <end position="433"/>
    </location>
</feature>
<dbReference type="PANTHER" id="PTHR17271:SF14">
    <property type="entry name" value="TRIO AND F-ACTIN-BINDING PROTEIN-LIKE ISOFORM X1"/>
    <property type="match status" value="1"/>
</dbReference>
<feature type="compositionally biased region" description="Basic residues" evidence="2">
    <location>
        <begin position="174"/>
        <end position="186"/>
    </location>
</feature>
<dbReference type="SMART" id="SM00233">
    <property type="entry name" value="PH"/>
    <property type="match status" value="1"/>
</dbReference>
<dbReference type="GO" id="GO:0015629">
    <property type="term" value="C:actin cytoskeleton"/>
    <property type="evidence" value="ECO:0007669"/>
    <property type="project" value="TreeGrafter"/>
</dbReference>
<keyword evidence="1" id="KW-0175">Coiled coil</keyword>
<feature type="coiled-coil region" evidence="1">
    <location>
        <begin position="831"/>
        <end position="929"/>
    </location>
</feature>
<feature type="compositionally biased region" description="Basic and acidic residues" evidence="2">
    <location>
        <begin position="308"/>
        <end position="320"/>
    </location>
</feature>
<feature type="coiled-coil region" evidence="1">
    <location>
        <begin position="1036"/>
        <end position="1077"/>
    </location>
</feature>
<feature type="compositionally biased region" description="Low complexity" evidence="2">
    <location>
        <begin position="378"/>
        <end position="397"/>
    </location>
</feature>